<evidence type="ECO:0000313" key="3">
    <source>
        <dbReference type="EMBL" id="AAZ45045.1"/>
    </source>
</evidence>
<dbReference type="EMBL" id="CP000089">
    <property type="protein sequence ID" value="AAZ45045.1"/>
    <property type="molecule type" value="Genomic_DNA"/>
</dbReference>
<dbReference type="eggNOG" id="ENOG5032S0D">
    <property type="taxonomic scope" value="Bacteria"/>
</dbReference>
<dbReference type="HOGENOM" id="CLU_119887_1_0_4"/>
<dbReference type="AlphaFoldDB" id="Q47JD6"/>
<gene>
    <name evidence="3" type="ordered locus">Daro_0286</name>
</gene>
<proteinExistence type="predicted"/>
<name>Q47JD6_DECAR</name>
<feature type="region of interest" description="Disordered" evidence="1">
    <location>
        <begin position="151"/>
        <end position="184"/>
    </location>
</feature>
<protein>
    <submittedName>
        <fullName evidence="3">Proline-rich region</fullName>
    </submittedName>
</protein>
<dbReference type="PROSITE" id="PS51257">
    <property type="entry name" value="PROKAR_LIPOPROTEIN"/>
    <property type="match status" value="1"/>
</dbReference>
<evidence type="ECO:0000256" key="1">
    <source>
        <dbReference type="SAM" id="MobiDB-lite"/>
    </source>
</evidence>
<feature type="domain" description="YMGG-like Gly-zipper" evidence="2">
    <location>
        <begin position="71"/>
        <end position="113"/>
    </location>
</feature>
<dbReference type="KEGG" id="dar:Daro_0286"/>
<feature type="compositionally biased region" description="Pro residues" evidence="1">
    <location>
        <begin position="168"/>
        <end position="184"/>
    </location>
</feature>
<dbReference type="STRING" id="159087.Daro_0286"/>
<organism evidence="3">
    <name type="scientific">Dechloromonas aromatica (strain RCB)</name>
    <dbReference type="NCBI Taxonomy" id="159087"/>
    <lineage>
        <taxon>Bacteria</taxon>
        <taxon>Pseudomonadati</taxon>
        <taxon>Pseudomonadota</taxon>
        <taxon>Betaproteobacteria</taxon>
        <taxon>Rhodocyclales</taxon>
        <taxon>Azonexaceae</taxon>
        <taxon>Dechloromonas</taxon>
    </lineage>
</organism>
<accession>Q47JD6</accession>
<dbReference type="Pfam" id="PF13441">
    <property type="entry name" value="Gly-zipper_YMGG"/>
    <property type="match status" value="1"/>
</dbReference>
<reference evidence="3" key="1">
    <citation type="submission" date="2005-08" db="EMBL/GenBank/DDBJ databases">
        <title>Complete sequence of Dechloromonas aromatica RCB.</title>
        <authorList>
            <person name="Salinero K.K."/>
            <person name="Copeland A."/>
            <person name="Lucas S."/>
            <person name="Lapidus A."/>
            <person name="Barry K."/>
            <person name="Detter J.C."/>
            <person name="Glavina T."/>
            <person name="Hammon N."/>
            <person name="Israni S."/>
            <person name="Pitluck S."/>
            <person name="Di Bartolo G."/>
            <person name="Trong S."/>
            <person name="Schmutz J."/>
            <person name="Larimer F."/>
            <person name="Land M."/>
            <person name="Ivanova N."/>
            <person name="Richardson P."/>
        </authorList>
    </citation>
    <scope>NUCLEOTIDE SEQUENCE</scope>
    <source>
        <strain evidence="3">RCB</strain>
    </source>
</reference>
<sequence length="184" mass="18628">MSNSKLMPRLTLLGAALLLGACTVIPTGPSVMVLPGTGQTFERFRADDMDCRQFAQYQVGGKTAGDAAKESAVTSAAVGTAVGALAGAAIGGNSKGAAIGAGAGLLMGSATGADASRASTVGTQRQYDNAYIQCMYSKGHRVPVPANMSYSAPVRSQQQQMQPQDANIPPPPPGSPPPPPANVR</sequence>
<dbReference type="OrthoDB" id="5573966at2"/>
<dbReference type="InterPro" id="IPR027367">
    <property type="entry name" value="Gly-zipper_YMGG"/>
</dbReference>
<evidence type="ECO:0000259" key="2">
    <source>
        <dbReference type="Pfam" id="PF13441"/>
    </source>
</evidence>